<sequence length="164" mass="17674">MTAPSSPQWGPSPAGYRRSEITVPIGRGDADFTRAAHDVLRWAVKTRSGFTVSTDGPVEPGQRLTVTARVAGLSVREPVQVVDVVDTHDRAGFSYRALPGHPVRGEEAFVVHRDGDVALLTIRSLTRAAPRGFWRTAFPALLVAQRVARARYVRALRAPGGPGA</sequence>
<dbReference type="PANTHER" id="PTHR34202">
    <property type="entry name" value="UPF0548 PROTEIN"/>
    <property type="match status" value="1"/>
</dbReference>
<dbReference type="InterPro" id="IPR014457">
    <property type="entry name" value="UCP010260"/>
</dbReference>
<dbReference type="EMBL" id="LR131273">
    <property type="protein sequence ID" value="VDR39037.1"/>
    <property type="molecule type" value="Genomic_DNA"/>
</dbReference>
<proteinExistence type="predicted"/>
<dbReference type="Pfam" id="PF09348">
    <property type="entry name" value="DUF1990"/>
    <property type="match status" value="1"/>
</dbReference>
<dbReference type="OrthoDB" id="120660at2"/>
<gene>
    <name evidence="2" type="ORF">NCTC10741_02172</name>
</gene>
<evidence type="ECO:0000259" key="1">
    <source>
        <dbReference type="Pfam" id="PF09348"/>
    </source>
</evidence>
<dbReference type="PANTHER" id="PTHR34202:SF1">
    <property type="entry name" value="UPF0548 PROTEIN"/>
    <property type="match status" value="1"/>
</dbReference>
<dbReference type="InterPro" id="IPR018960">
    <property type="entry name" value="DUF1990"/>
</dbReference>
<dbReference type="PIRSF" id="PIRSF010260">
    <property type="entry name" value="UCP010260"/>
    <property type="match status" value="1"/>
</dbReference>
<accession>A0A3P8KRI1</accession>
<reference evidence="2 3" key="1">
    <citation type="submission" date="2018-12" db="EMBL/GenBank/DDBJ databases">
        <authorList>
            <consortium name="Pathogen Informatics"/>
        </authorList>
    </citation>
    <scope>NUCLEOTIDE SEQUENCE [LARGE SCALE GENOMIC DNA]</scope>
    <source>
        <strain evidence="2 3">NCTC10741</strain>
    </source>
</reference>
<feature type="domain" description="DUF1990" evidence="1">
    <location>
        <begin position="10"/>
        <end position="155"/>
    </location>
</feature>
<evidence type="ECO:0000313" key="3">
    <source>
        <dbReference type="Proteomes" id="UP000271626"/>
    </source>
</evidence>
<dbReference type="AlphaFoldDB" id="A0A3P8KRI1"/>
<evidence type="ECO:0000313" key="2">
    <source>
        <dbReference type="EMBL" id="VDR39037.1"/>
    </source>
</evidence>
<dbReference type="Proteomes" id="UP000271626">
    <property type="component" value="Chromosome"/>
</dbReference>
<name>A0A3P8KRI1_TSUPA</name>
<organism evidence="2 3">
    <name type="scientific">Tsukamurella paurometabola</name>
    <name type="common">Corynebacterium paurometabolum</name>
    <dbReference type="NCBI Taxonomy" id="2061"/>
    <lineage>
        <taxon>Bacteria</taxon>
        <taxon>Bacillati</taxon>
        <taxon>Actinomycetota</taxon>
        <taxon>Actinomycetes</taxon>
        <taxon>Mycobacteriales</taxon>
        <taxon>Tsukamurellaceae</taxon>
        <taxon>Tsukamurella</taxon>
    </lineage>
</organism>
<protein>
    <submittedName>
        <fullName evidence="2">Uncharacterized protein conserved in bacteria</fullName>
    </submittedName>
</protein>
<dbReference type="RefSeq" id="WP_126196191.1">
    <property type="nucleotide sequence ID" value="NZ_CP085954.1"/>
</dbReference>